<feature type="binding site" evidence="15">
    <location>
        <position position="143"/>
    </location>
    <ligand>
        <name>S-adenosyl-L-methionine</name>
        <dbReference type="ChEBI" id="CHEBI:59789"/>
        <label>1</label>
    </ligand>
</feature>
<dbReference type="Pfam" id="PF04055">
    <property type="entry name" value="Radical_SAM"/>
    <property type="match status" value="1"/>
</dbReference>
<dbReference type="UniPathway" id="UPA00251">
    <property type="reaction ID" value="UER00323"/>
</dbReference>
<comment type="similarity">
    <text evidence="3 14">Belongs to the anaerobic coproporphyrinogen-III oxidase family.</text>
</comment>
<feature type="binding site" evidence="15">
    <location>
        <begin position="66"/>
        <end position="68"/>
    </location>
    <ligand>
        <name>S-adenosyl-L-methionine</name>
        <dbReference type="ChEBI" id="CHEBI:59789"/>
        <label>2</label>
    </ligand>
</feature>
<feature type="binding site" evidence="15">
    <location>
        <position position="54"/>
    </location>
    <ligand>
        <name>S-adenosyl-L-methionine</name>
        <dbReference type="ChEBI" id="CHEBI:59789"/>
        <label>1</label>
    </ligand>
</feature>
<dbReference type="GO" id="GO:0005737">
    <property type="term" value="C:cytoplasm"/>
    <property type="evidence" value="ECO:0007669"/>
    <property type="project" value="UniProtKB-SubCell"/>
</dbReference>
<keyword evidence="9 14" id="KW-0560">Oxidoreductase</keyword>
<dbReference type="GO" id="GO:0004109">
    <property type="term" value="F:coproporphyrinogen oxidase activity"/>
    <property type="evidence" value="ECO:0007669"/>
    <property type="project" value="InterPro"/>
</dbReference>
<dbReference type="SFLD" id="SFLDS00029">
    <property type="entry name" value="Radical_SAM"/>
    <property type="match status" value="1"/>
</dbReference>
<comment type="cofactor">
    <cofactor evidence="14 16">
        <name>[4Fe-4S] cluster</name>
        <dbReference type="ChEBI" id="CHEBI:49883"/>
    </cofactor>
    <text evidence="14 16">Binds 1 [4Fe-4S] cluster. The cluster is coordinated with 3 cysteines and an exchangeable S-adenosyl-L-methionine.</text>
</comment>
<feature type="binding site" evidence="15">
    <location>
        <position position="241"/>
    </location>
    <ligand>
        <name>S-adenosyl-L-methionine</name>
        <dbReference type="ChEBI" id="CHEBI:59789"/>
        <label>2</label>
    </ligand>
</feature>
<keyword evidence="19" id="KW-1185">Reference proteome</keyword>
<dbReference type="SUPFAM" id="SSF102114">
    <property type="entry name" value="Radical SAM enzymes"/>
    <property type="match status" value="1"/>
</dbReference>
<feature type="binding site" evidence="15">
    <location>
        <position position="170"/>
    </location>
    <ligand>
        <name>S-adenosyl-L-methionine</name>
        <dbReference type="ChEBI" id="CHEBI:59789"/>
        <label>2</label>
    </ligand>
</feature>
<evidence type="ECO:0000256" key="11">
    <source>
        <dbReference type="ARBA" id="ARBA00023014"/>
    </source>
</evidence>
<keyword evidence="11 14" id="KW-0411">Iron-sulfur</keyword>
<dbReference type="InterPro" id="IPR058240">
    <property type="entry name" value="rSAM_sf"/>
</dbReference>
<dbReference type="InterPro" id="IPR006638">
    <property type="entry name" value="Elp3/MiaA/NifB-like_rSAM"/>
</dbReference>
<comment type="subcellular location">
    <subcellularLocation>
        <location evidence="1 14">Cytoplasm</location>
    </subcellularLocation>
</comment>
<dbReference type="OrthoDB" id="9808022at2"/>
<evidence type="ECO:0000313" key="19">
    <source>
        <dbReference type="Proteomes" id="UP000267187"/>
    </source>
</evidence>
<evidence type="ECO:0000256" key="15">
    <source>
        <dbReference type="PIRSR" id="PIRSR000167-1"/>
    </source>
</evidence>
<keyword evidence="10 14" id="KW-0408">Iron</keyword>
<keyword evidence="8 14" id="KW-0479">Metal-binding</keyword>
<dbReference type="EC" id="1.3.98.3" evidence="14"/>
<dbReference type="NCBIfam" id="TIGR00538">
    <property type="entry name" value="hemN"/>
    <property type="match status" value="1"/>
</dbReference>
<dbReference type="SMART" id="SM00729">
    <property type="entry name" value="Elp3"/>
    <property type="match status" value="1"/>
</dbReference>
<evidence type="ECO:0000256" key="7">
    <source>
        <dbReference type="ARBA" id="ARBA00022691"/>
    </source>
</evidence>
<dbReference type="PROSITE" id="PS51918">
    <property type="entry name" value="RADICAL_SAM"/>
    <property type="match status" value="1"/>
</dbReference>
<comment type="catalytic activity">
    <reaction evidence="13 14">
        <text>coproporphyrinogen III + 2 S-adenosyl-L-methionine = protoporphyrinogen IX + 2 5'-deoxyadenosine + 2 L-methionine + 2 CO2</text>
        <dbReference type="Rhea" id="RHEA:15425"/>
        <dbReference type="ChEBI" id="CHEBI:16526"/>
        <dbReference type="ChEBI" id="CHEBI:17319"/>
        <dbReference type="ChEBI" id="CHEBI:57307"/>
        <dbReference type="ChEBI" id="CHEBI:57309"/>
        <dbReference type="ChEBI" id="CHEBI:57844"/>
        <dbReference type="ChEBI" id="CHEBI:59789"/>
        <dbReference type="EC" id="1.3.98.3"/>
    </reaction>
</comment>
<feature type="binding site" evidence="15">
    <location>
        <position position="207"/>
    </location>
    <ligand>
        <name>S-adenosyl-L-methionine</name>
        <dbReference type="ChEBI" id="CHEBI:59789"/>
        <label>2</label>
    </ligand>
</feature>
<dbReference type="Proteomes" id="UP000267187">
    <property type="component" value="Unassembled WGS sequence"/>
</dbReference>
<dbReference type="GO" id="GO:0006782">
    <property type="term" value="P:protoporphyrinogen IX biosynthetic process"/>
    <property type="evidence" value="ECO:0007669"/>
    <property type="project" value="UniProtKB-UniPathway"/>
</dbReference>
<evidence type="ECO:0000256" key="1">
    <source>
        <dbReference type="ARBA" id="ARBA00004496"/>
    </source>
</evidence>
<dbReference type="Gene3D" id="3.20.20.70">
    <property type="entry name" value="Aldolase class I"/>
    <property type="match status" value="1"/>
</dbReference>
<comment type="pathway">
    <text evidence="2 14">Porphyrin-containing compound metabolism; protoporphyrin-IX biosynthesis; protoporphyrinogen-IX from coproporphyrinogen-III (AdoMet route): step 1/1.</text>
</comment>
<feature type="binding site" evidence="15">
    <location>
        <begin position="111"/>
        <end position="112"/>
    </location>
    <ligand>
        <name>S-adenosyl-L-methionine</name>
        <dbReference type="ChEBI" id="CHEBI:59789"/>
        <label>2</label>
    </ligand>
</feature>
<dbReference type="Gene3D" id="1.10.10.920">
    <property type="match status" value="1"/>
</dbReference>
<evidence type="ECO:0000256" key="14">
    <source>
        <dbReference type="PIRNR" id="PIRNR000167"/>
    </source>
</evidence>
<dbReference type="InterPro" id="IPR010723">
    <property type="entry name" value="HemN_C"/>
</dbReference>
<dbReference type="GO" id="GO:0051539">
    <property type="term" value="F:4 iron, 4 sulfur cluster binding"/>
    <property type="evidence" value="ECO:0007669"/>
    <property type="project" value="UniProtKB-KW"/>
</dbReference>
<dbReference type="SFLD" id="SFLDG01065">
    <property type="entry name" value="anaerobic_coproporphyrinogen-I"/>
    <property type="match status" value="1"/>
</dbReference>
<dbReference type="GO" id="GO:0046872">
    <property type="term" value="F:metal ion binding"/>
    <property type="evidence" value="ECO:0007669"/>
    <property type="project" value="UniProtKB-KW"/>
</dbReference>
<dbReference type="GO" id="GO:0051989">
    <property type="term" value="F:coproporphyrinogen dehydrogenase activity"/>
    <property type="evidence" value="ECO:0007669"/>
    <property type="project" value="UniProtKB-EC"/>
</dbReference>
<feature type="binding site" evidence="15">
    <location>
        <position position="182"/>
    </location>
    <ligand>
        <name>S-adenosyl-L-methionine</name>
        <dbReference type="ChEBI" id="CHEBI:59789"/>
        <label>2</label>
    </ligand>
</feature>
<keyword evidence="12 14" id="KW-0627">Porphyrin biosynthesis</keyword>
<feature type="binding site" evidence="15">
    <location>
        <position position="110"/>
    </location>
    <ligand>
        <name>S-adenosyl-L-methionine</name>
        <dbReference type="ChEBI" id="CHEBI:59789"/>
        <label>1</label>
    </ligand>
</feature>
<feature type="domain" description="Radical SAM core" evidence="17">
    <location>
        <begin position="45"/>
        <end position="278"/>
    </location>
</feature>
<dbReference type="AlphaFoldDB" id="A0A3L9ZY30"/>
<dbReference type="FunFam" id="1.10.10.920:FF:000001">
    <property type="entry name" value="Coproporphyrinogen-III oxidase"/>
    <property type="match status" value="1"/>
</dbReference>
<evidence type="ECO:0000259" key="17">
    <source>
        <dbReference type="PROSITE" id="PS51918"/>
    </source>
</evidence>
<sequence length="454" mass="50625">MSAALPFSTRLIQKYDLSGPRYTSYPTALEFSADIDNSAFKAAALTRTGNFSLYVHIPFCHKLCYYCGCNKVVSNSSDRAQRYLTSLRQEINARAKLFRGRRVQHLHLGGGTPSYLTQTQMSELISGLREAFDFVDDAELGIEIDAREVDEGYLSHLYSLGFNRLSIGVQDTDSQVQEAINRPQSTQHIANLVVAAKTLGFKSVSVDLIYGLPRQTERTFSQTLEDVLAMSVDRVSLFSYAHMPSRFKAQRLIASNELPDAQLKLTLMALAITKLTEAGMVEIGMDHFAKPEDELAIAAQNGRLTRNFQGYTDHGAIDLLGLGVSAISQVGAVICQNMKELAEYHEAVAKMDVAVERGVVLSSEDELRGAVIQAIMCQHKVDKIAIAQAFGIDFDDYFAAELLQLVELEKDGLLTLEPDCIRIWFEHRLLVRRVAMVFDAYLTEQATQRFSRII</sequence>
<comment type="subunit">
    <text evidence="4">Monomer.</text>
</comment>
<evidence type="ECO:0000256" key="6">
    <source>
        <dbReference type="ARBA" id="ARBA00022490"/>
    </source>
</evidence>
<dbReference type="InterPro" id="IPR013785">
    <property type="entry name" value="Aldolase_TIM"/>
</dbReference>
<dbReference type="PANTHER" id="PTHR13932:SF6">
    <property type="entry name" value="OXYGEN-INDEPENDENT COPROPORPHYRINOGEN III OXIDASE"/>
    <property type="match status" value="1"/>
</dbReference>
<dbReference type="PANTHER" id="PTHR13932">
    <property type="entry name" value="COPROPORPHYRINIGEN III OXIDASE"/>
    <property type="match status" value="1"/>
</dbReference>
<gene>
    <name evidence="18" type="ORF">DFR27_2442</name>
</gene>
<feature type="binding site" evidence="16">
    <location>
        <position position="60"/>
    </location>
    <ligand>
        <name>[4Fe-4S] cluster</name>
        <dbReference type="ChEBI" id="CHEBI:49883"/>
        <note>4Fe-4S-S-AdoMet</note>
    </ligand>
</feature>
<feature type="binding site" evidence="16">
    <location>
        <position position="64"/>
    </location>
    <ligand>
        <name>[4Fe-4S] cluster</name>
        <dbReference type="ChEBI" id="CHEBI:49883"/>
        <note>4Fe-4S-S-AdoMet</note>
    </ligand>
</feature>
<dbReference type="PIRSF" id="PIRSF000167">
    <property type="entry name" value="HemN"/>
    <property type="match status" value="1"/>
</dbReference>
<accession>A0A3L9ZY30</accession>
<reference evidence="18 19" key="1">
    <citation type="submission" date="2018-10" db="EMBL/GenBank/DDBJ databases">
        <title>Genomic Encyclopedia of Type Strains, Phase IV (KMG-IV): sequencing the most valuable type-strain genomes for metagenomic binning, comparative biology and taxonomic classification.</title>
        <authorList>
            <person name="Goeker M."/>
        </authorList>
    </citation>
    <scope>NUCLEOTIDE SEQUENCE [LARGE SCALE GENOMIC DNA]</scope>
    <source>
        <strain evidence="18 19">DSM 25080</strain>
    </source>
</reference>
<feature type="binding site" evidence="16">
    <location>
        <position position="67"/>
    </location>
    <ligand>
        <name>[4Fe-4S] cluster</name>
        <dbReference type="ChEBI" id="CHEBI:49883"/>
        <note>4Fe-4S-S-AdoMet</note>
    </ligand>
</feature>
<evidence type="ECO:0000256" key="13">
    <source>
        <dbReference type="ARBA" id="ARBA00048321"/>
    </source>
</evidence>
<evidence type="ECO:0000256" key="9">
    <source>
        <dbReference type="ARBA" id="ARBA00023002"/>
    </source>
</evidence>
<name>A0A3L9ZY30_9GAMM</name>
<keyword evidence="7 14" id="KW-0949">S-adenosyl-L-methionine</keyword>
<evidence type="ECO:0000313" key="18">
    <source>
        <dbReference type="EMBL" id="RMA77623.1"/>
    </source>
</evidence>
<organism evidence="18 19">
    <name type="scientific">Umboniibacter marinipuniceus</name>
    <dbReference type="NCBI Taxonomy" id="569599"/>
    <lineage>
        <taxon>Bacteria</taxon>
        <taxon>Pseudomonadati</taxon>
        <taxon>Pseudomonadota</taxon>
        <taxon>Gammaproteobacteria</taxon>
        <taxon>Cellvibrionales</taxon>
        <taxon>Cellvibrionaceae</taxon>
        <taxon>Umboniibacter</taxon>
    </lineage>
</organism>
<evidence type="ECO:0000256" key="3">
    <source>
        <dbReference type="ARBA" id="ARBA00005493"/>
    </source>
</evidence>
<evidence type="ECO:0000256" key="4">
    <source>
        <dbReference type="ARBA" id="ARBA00011245"/>
    </source>
</evidence>
<protein>
    <recommendedName>
        <fullName evidence="14">Coproporphyrinogen-III oxidase</fullName>
        <ecNumber evidence="14">1.3.98.3</ecNumber>
    </recommendedName>
</protein>
<keyword evidence="5 14" id="KW-0004">4Fe-4S</keyword>
<proteinExistence type="inferred from homology"/>
<evidence type="ECO:0000256" key="10">
    <source>
        <dbReference type="ARBA" id="ARBA00023004"/>
    </source>
</evidence>
<evidence type="ECO:0000256" key="2">
    <source>
        <dbReference type="ARBA" id="ARBA00004785"/>
    </source>
</evidence>
<keyword evidence="6 14" id="KW-0963">Cytoplasm</keyword>
<dbReference type="InterPro" id="IPR034505">
    <property type="entry name" value="Coproporphyrinogen-III_oxidase"/>
</dbReference>
<evidence type="ECO:0000256" key="5">
    <source>
        <dbReference type="ARBA" id="ARBA00022485"/>
    </source>
</evidence>
<comment type="caution">
    <text evidence="18">The sequence shown here is derived from an EMBL/GenBank/DDBJ whole genome shotgun (WGS) entry which is preliminary data.</text>
</comment>
<dbReference type="Pfam" id="PF06969">
    <property type="entry name" value="HemN_C"/>
    <property type="match status" value="1"/>
</dbReference>
<dbReference type="EMBL" id="REFJ01000007">
    <property type="protein sequence ID" value="RMA77623.1"/>
    <property type="molecule type" value="Genomic_DNA"/>
</dbReference>
<evidence type="ECO:0000256" key="8">
    <source>
        <dbReference type="ARBA" id="ARBA00022723"/>
    </source>
</evidence>
<evidence type="ECO:0000256" key="12">
    <source>
        <dbReference type="ARBA" id="ARBA00023244"/>
    </source>
</evidence>
<dbReference type="InterPro" id="IPR007197">
    <property type="entry name" value="rSAM"/>
</dbReference>
<dbReference type="RefSeq" id="WP_121877744.1">
    <property type="nucleotide sequence ID" value="NZ_REFJ01000007.1"/>
</dbReference>
<feature type="binding site" evidence="15">
    <location>
        <position position="327"/>
    </location>
    <ligand>
        <name>S-adenosyl-L-methionine</name>
        <dbReference type="ChEBI" id="CHEBI:59789"/>
        <label>1</label>
    </ligand>
</feature>
<dbReference type="InterPro" id="IPR004558">
    <property type="entry name" value="Coprogen_oxidase_HemN"/>
</dbReference>
<evidence type="ECO:0000256" key="16">
    <source>
        <dbReference type="PIRSR" id="PIRSR000167-2"/>
    </source>
</evidence>